<feature type="signal peptide" evidence="2">
    <location>
        <begin position="1"/>
        <end position="23"/>
    </location>
</feature>
<organism evidence="3 4">
    <name type="scientific">Treponema maltophilum ATCC 51939</name>
    <dbReference type="NCBI Taxonomy" id="1125699"/>
    <lineage>
        <taxon>Bacteria</taxon>
        <taxon>Pseudomonadati</taxon>
        <taxon>Spirochaetota</taxon>
        <taxon>Spirochaetia</taxon>
        <taxon>Spirochaetales</taxon>
        <taxon>Treponemataceae</taxon>
        <taxon>Treponema</taxon>
    </lineage>
</organism>
<name>S3L2K6_TREMA</name>
<evidence type="ECO:0000313" key="4">
    <source>
        <dbReference type="Proteomes" id="UP000014541"/>
    </source>
</evidence>
<sequence>MSTKQTQKTKRCCSAVLIGIVLAALSAGCSNPAGGNSLPAAVRAEAAHRAEAVREHRPQLPLSKAAPRLS</sequence>
<dbReference type="PROSITE" id="PS51257">
    <property type="entry name" value="PROKAR_LIPOPROTEIN"/>
    <property type="match status" value="1"/>
</dbReference>
<dbReference type="RefSeq" id="WP_016525630.1">
    <property type="nucleotide sequence ID" value="NZ_KE332518.1"/>
</dbReference>
<feature type="compositionally biased region" description="Basic and acidic residues" evidence="1">
    <location>
        <begin position="49"/>
        <end position="58"/>
    </location>
</feature>
<comment type="caution">
    <text evidence="3">The sequence shown here is derived from an EMBL/GenBank/DDBJ whole genome shotgun (WGS) entry which is preliminary data.</text>
</comment>
<reference evidence="3 4" key="1">
    <citation type="submission" date="2013-04" db="EMBL/GenBank/DDBJ databases">
        <title>The Genome Sequence of Treponema maltophilum ATCC 51939.</title>
        <authorList>
            <consortium name="The Broad Institute Genomics Platform"/>
            <person name="Earl A."/>
            <person name="Ward D."/>
            <person name="Feldgarden M."/>
            <person name="Gevers D."/>
            <person name="Leonetti C."/>
            <person name="Blanton J.M."/>
            <person name="Dewhirst F.E."/>
            <person name="Izard J."/>
            <person name="Walker B."/>
            <person name="Young S."/>
            <person name="Zeng Q."/>
            <person name="Gargeya S."/>
            <person name="Fitzgerald M."/>
            <person name="Haas B."/>
            <person name="Abouelleil A."/>
            <person name="Allen A.W."/>
            <person name="Alvarado L."/>
            <person name="Arachchi H.M."/>
            <person name="Berlin A.M."/>
            <person name="Chapman S.B."/>
            <person name="Gainer-Dewar J."/>
            <person name="Goldberg J."/>
            <person name="Griggs A."/>
            <person name="Gujja S."/>
            <person name="Hansen M."/>
            <person name="Howarth C."/>
            <person name="Imamovic A."/>
            <person name="Ireland A."/>
            <person name="Larimer J."/>
            <person name="McCowan C."/>
            <person name="Murphy C."/>
            <person name="Pearson M."/>
            <person name="Poon T.W."/>
            <person name="Priest M."/>
            <person name="Roberts A."/>
            <person name="Saif S."/>
            <person name="Shea T."/>
            <person name="Sisk P."/>
            <person name="Sykes S."/>
            <person name="Wortman J."/>
            <person name="Nusbaum C."/>
            <person name="Birren B."/>
        </authorList>
    </citation>
    <scope>NUCLEOTIDE SEQUENCE [LARGE SCALE GENOMIC DNA]</scope>
    <source>
        <strain evidence="3 4">ATCC 51939</strain>
    </source>
</reference>
<evidence type="ECO:0008006" key="5">
    <source>
        <dbReference type="Google" id="ProtNLM"/>
    </source>
</evidence>
<dbReference type="AlphaFoldDB" id="S3L2K6"/>
<proteinExistence type="predicted"/>
<evidence type="ECO:0000256" key="2">
    <source>
        <dbReference type="SAM" id="SignalP"/>
    </source>
</evidence>
<evidence type="ECO:0000313" key="3">
    <source>
        <dbReference type="EMBL" id="EPF31019.1"/>
    </source>
</evidence>
<accession>S3L2K6</accession>
<feature type="region of interest" description="Disordered" evidence="1">
    <location>
        <begin position="49"/>
        <end position="70"/>
    </location>
</feature>
<keyword evidence="2" id="KW-0732">Signal</keyword>
<dbReference type="HOGENOM" id="CLU_2756622_0_0_12"/>
<dbReference type="Proteomes" id="UP000014541">
    <property type="component" value="Unassembled WGS sequence"/>
</dbReference>
<dbReference type="EMBL" id="ATFF01000006">
    <property type="protein sequence ID" value="EPF31019.1"/>
    <property type="molecule type" value="Genomic_DNA"/>
</dbReference>
<keyword evidence="4" id="KW-1185">Reference proteome</keyword>
<gene>
    <name evidence="3" type="ORF">HMPREF9194_01348</name>
</gene>
<feature type="chain" id="PRO_5004511422" description="Lipoprotein" evidence="2">
    <location>
        <begin position="24"/>
        <end position="70"/>
    </location>
</feature>
<protein>
    <recommendedName>
        <fullName evidence="5">Lipoprotein</fullName>
    </recommendedName>
</protein>
<dbReference type="STRING" id="1125699.HMPREF9194_01348"/>
<evidence type="ECO:0000256" key="1">
    <source>
        <dbReference type="SAM" id="MobiDB-lite"/>
    </source>
</evidence>